<dbReference type="EMBL" id="FUEG01000009">
    <property type="protein sequence ID" value="SJL08105.1"/>
    <property type="molecule type" value="Genomic_DNA"/>
</dbReference>
<gene>
    <name evidence="1" type="ORF">ARMOST_11467</name>
</gene>
<proteinExistence type="predicted"/>
<name>A0A284RH74_ARMOS</name>
<organism evidence="1 2">
    <name type="scientific">Armillaria ostoyae</name>
    <name type="common">Armillaria root rot fungus</name>
    <dbReference type="NCBI Taxonomy" id="47428"/>
    <lineage>
        <taxon>Eukaryota</taxon>
        <taxon>Fungi</taxon>
        <taxon>Dikarya</taxon>
        <taxon>Basidiomycota</taxon>
        <taxon>Agaricomycotina</taxon>
        <taxon>Agaricomycetes</taxon>
        <taxon>Agaricomycetidae</taxon>
        <taxon>Agaricales</taxon>
        <taxon>Marasmiineae</taxon>
        <taxon>Physalacriaceae</taxon>
        <taxon>Armillaria</taxon>
    </lineage>
</organism>
<evidence type="ECO:0000313" key="2">
    <source>
        <dbReference type="Proteomes" id="UP000219338"/>
    </source>
</evidence>
<dbReference type="AlphaFoldDB" id="A0A284RH74"/>
<protein>
    <submittedName>
        <fullName evidence="1">Uncharacterized protein</fullName>
    </submittedName>
</protein>
<evidence type="ECO:0000313" key="1">
    <source>
        <dbReference type="EMBL" id="SJL08105.1"/>
    </source>
</evidence>
<reference evidence="2" key="1">
    <citation type="journal article" date="2017" name="Nat. Ecol. Evol.">
        <title>Genome expansion and lineage-specific genetic innovations in the forest pathogenic fungi Armillaria.</title>
        <authorList>
            <person name="Sipos G."/>
            <person name="Prasanna A.N."/>
            <person name="Walter M.C."/>
            <person name="O'Connor E."/>
            <person name="Balint B."/>
            <person name="Krizsan K."/>
            <person name="Kiss B."/>
            <person name="Hess J."/>
            <person name="Varga T."/>
            <person name="Slot J."/>
            <person name="Riley R."/>
            <person name="Boka B."/>
            <person name="Rigling D."/>
            <person name="Barry K."/>
            <person name="Lee J."/>
            <person name="Mihaltcheva S."/>
            <person name="LaButti K."/>
            <person name="Lipzen A."/>
            <person name="Waldron R."/>
            <person name="Moloney N.M."/>
            <person name="Sperisen C."/>
            <person name="Kredics L."/>
            <person name="Vagvoelgyi C."/>
            <person name="Patrignani A."/>
            <person name="Fitzpatrick D."/>
            <person name="Nagy I."/>
            <person name="Doyle S."/>
            <person name="Anderson J.B."/>
            <person name="Grigoriev I.V."/>
            <person name="Gueldener U."/>
            <person name="Muensterkoetter M."/>
            <person name="Nagy L.G."/>
        </authorList>
    </citation>
    <scope>NUCLEOTIDE SEQUENCE [LARGE SCALE GENOMIC DNA]</scope>
    <source>
        <strain evidence="2">C18/9</strain>
    </source>
</reference>
<sequence>MYHDNAIERRDSGGFFCVVYGKVIERTIDSTLSQGIRPDARFLALGFVSLAHGQGKCCTSSEQTLAPSAPTLLLTMGLAARQLWNTVLALNLRRATDQLEVSIASSPKSGQLEAFA</sequence>
<accession>A0A284RH74</accession>
<dbReference type="Proteomes" id="UP000219338">
    <property type="component" value="Unassembled WGS sequence"/>
</dbReference>
<keyword evidence="2" id="KW-1185">Reference proteome</keyword>